<dbReference type="NCBIfam" id="TIGR00792">
    <property type="entry name" value="gph"/>
    <property type="match status" value="1"/>
</dbReference>
<accession>A0A3E0VKD0</accession>
<keyword evidence="3" id="KW-1185">Reference proteome</keyword>
<dbReference type="GO" id="GO:0008643">
    <property type="term" value="P:carbohydrate transport"/>
    <property type="evidence" value="ECO:0007669"/>
    <property type="project" value="InterPro"/>
</dbReference>
<dbReference type="InterPro" id="IPR001927">
    <property type="entry name" value="Na/Gal_symport"/>
</dbReference>
<dbReference type="InterPro" id="IPR039672">
    <property type="entry name" value="MFS_2"/>
</dbReference>
<dbReference type="PANTHER" id="PTHR11328">
    <property type="entry name" value="MAJOR FACILITATOR SUPERFAMILY DOMAIN-CONTAINING PROTEIN"/>
    <property type="match status" value="1"/>
</dbReference>
<feature type="transmembrane region" description="Helical" evidence="1">
    <location>
        <begin position="315"/>
        <end position="333"/>
    </location>
</feature>
<feature type="transmembrane region" description="Helical" evidence="1">
    <location>
        <begin position="422"/>
        <end position="446"/>
    </location>
</feature>
<feature type="transmembrane region" description="Helical" evidence="1">
    <location>
        <begin position="339"/>
        <end position="367"/>
    </location>
</feature>
<feature type="transmembrane region" description="Helical" evidence="1">
    <location>
        <begin position="201"/>
        <end position="224"/>
    </location>
</feature>
<evidence type="ECO:0000313" key="3">
    <source>
        <dbReference type="Proteomes" id="UP000256486"/>
    </source>
</evidence>
<name>A0A3E0VKD0_9MICO</name>
<dbReference type="EMBL" id="NBWZ01000001">
    <property type="protein sequence ID" value="RFA10424.1"/>
    <property type="molecule type" value="Genomic_DNA"/>
</dbReference>
<dbReference type="AlphaFoldDB" id="A0A3E0VKD0"/>
<feature type="transmembrane region" description="Helical" evidence="1">
    <location>
        <begin position="20"/>
        <end position="44"/>
    </location>
</feature>
<protein>
    <recommendedName>
        <fullName evidence="4">MFS transporter</fullName>
    </recommendedName>
</protein>
<feature type="transmembrane region" description="Helical" evidence="1">
    <location>
        <begin position="162"/>
        <end position="181"/>
    </location>
</feature>
<comment type="caution">
    <text evidence="2">The sequence shown here is derived from an EMBL/GenBank/DDBJ whole genome shotgun (WGS) entry which is preliminary data.</text>
</comment>
<dbReference type="OrthoDB" id="181905at2"/>
<dbReference type="Pfam" id="PF13347">
    <property type="entry name" value="MFS_2"/>
    <property type="match status" value="1"/>
</dbReference>
<feature type="transmembrane region" description="Helical" evidence="1">
    <location>
        <begin position="273"/>
        <end position="303"/>
    </location>
</feature>
<dbReference type="GO" id="GO:0006814">
    <property type="term" value="P:sodium ion transport"/>
    <property type="evidence" value="ECO:0007669"/>
    <property type="project" value="InterPro"/>
</dbReference>
<dbReference type="SUPFAM" id="SSF103473">
    <property type="entry name" value="MFS general substrate transporter"/>
    <property type="match status" value="1"/>
</dbReference>
<sequence length="463" mass="48903">MTTQTAPSAARTPSLRTQGIAIVVAGFGQNAILTTVTTFLLVYLLQFAHITTTGIAVVTTIISVAKILDAISDPVMGSIIDMTRTRWGKMRPFILFSAAPVAVLTGLLFSVPAIDEPAQLVYFGIVYVLWGFAYTVCDVPLWGLIGSAFADPVARNRVISRVRAFGAISLGLATLGMPWLAQALSFAPASADAADQTTAAGWSRAVFLVAIVGMGLYLFAFVYGRERPQAVAAPRLSFRKLFGELFHNTPLLMVLIGSVLGFGRFIVQAGGAVFVVIAYGNAGLFTFIGAAIILGLVLASFFTPMLLRRMSARRLMVGSSVAGAVFYVAMYLVGFQSILALAVFIFLTGLTLGVFGVVQATMIADAVDDAEARTGVRNDGISFASLTFVSKIMNSLAVLVFGLFVVIAGYESGVEVTPAMQNTIFLSITIVPAVSCLLSAVPFLFYRLSGARPAPVAVSPKGA</sequence>
<keyword evidence="1" id="KW-1133">Transmembrane helix</keyword>
<feature type="transmembrane region" description="Helical" evidence="1">
    <location>
        <begin position="245"/>
        <end position="267"/>
    </location>
</feature>
<feature type="transmembrane region" description="Helical" evidence="1">
    <location>
        <begin position="388"/>
        <end position="410"/>
    </location>
</feature>
<dbReference type="GO" id="GO:0005886">
    <property type="term" value="C:plasma membrane"/>
    <property type="evidence" value="ECO:0007669"/>
    <property type="project" value="TreeGrafter"/>
</dbReference>
<dbReference type="Proteomes" id="UP000256486">
    <property type="component" value="Unassembled WGS sequence"/>
</dbReference>
<evidence type="ECO:0000313" key="2">
    <source>
        <dbReference type="EMBL" id="RFA10424.1"/>
    </source>
</evidence>
<proteinExistence type="predicted"/>
<dbReference type="GO" id="GO:0015293">
    <property type="term" value="F:symporter activity"/>
    <property type="evidence" value="ECO:0007669"/>
    <property type="project" value="InterPro"/>
</dbReference>
<reference evidence="2 3" key="1">
    <citation type="submission" date="2017-04" db="EMBL/GenBank/DDBJ databases">
        <title>Comparative genome analysis of Subtercola boreus.</title>
        <authorList>
            <person name="Cho Y.-J."/>
            <person name="Cho A."/>
            <person name="Kim O.-S."/>
            <person name="Lee J.-I."/>
        </authorList>
    </citation>
    <scope>NUCLEOTIDE SEQUENCE [LARGE SCALE GENOMIC DNA]</scope>
    <source>
        <strain evidence="2 3">K300</strain>
    </source>
</reference>
<gene>
    <name evidence="2" type="ORF">B7R54_15330</name>
</gene>
<feature type="transmembrane region" description="Helical" evidence="1">
    <location>
        <begin position="93"/>
        <end position="114"/>
    </location>
</feature>
<feature type="transmembrane region" description="Helical" evidence="1">
    <location>
        <begin position="120"/>
        <end position="150"/>
    </location>
</feature>
<dbReference type="RefSeq" id="WP_116415800.1">
    <property type="nucleotide sequence ID" value="NZ_NBWZ01000001.1"/>
</dbReference>
<keyword evidence="1" id="KW-0472">Membrane</keyword>
<evidence type="ECO:0000256" key="1">
    <source>
        <dbReference type="SAM" id="Phobius"/>
    </source>
</evidence>
<keyword evidence="1" id="KW-0812">Transmembrane</keyword>
<dbReference type="Gene3D" id="1.20.1250.20">
    <property type="entry name" value="MFS general substrate transporter like domains"/>
    <property type="match status" value="1"/>
</dbReference>
<evidence type="ECO:0008006" key="4">
    <source>
        <dbReference type="Google" id="ProtNLM"/>
    </source>
</evidence>
<dbReference type="InterPro" id="IPR036259">
    <property type="entry name" value="MFS_trans_sf"/>
</dbReference>
<organism evidence="2 3">
    <name type="scientific">Subtercola boreus</name>
    <dbReference type="NCBI Taxonomy" id="120213"/>
    <lineage>
        <taxon>Bacteria</taxon>
        <taxon>Bacillati</taxon>
        <taxon>Actinomycetota</taxon>
        <taxon>Actinomycetes</taxon>
        <taxon>Micrococcales</taxon>
        <taxon>Microbacteriaceae</taxon>
        <taxon>Subtercola</taxon>
    </lineage>
</organism>
<feature type="transmembrane region" description="Helical" evidence="1">
    <location>
        <begin position="50"/>
        <end position="72"/>
    </location>
</feature>
<dbReference type="PANTHER" id="PTHR11328:SF24">
    <property type="entry name" value="MAJOR FACILITATOR SUPERFAMILY (MFS) PROFILE DOMAIN-CONTAINING PROTEIN"/>
    <property type="match status" value="1"/>
</dbReference>